<dbReference type="EMBL" id="BMHK01000001">
    <property type="protein sequence ID" value="GGB87904.1"/>
    <property type="molecule type" value="Genomic_DNA"/>
</dbReference>
<proteinExistence type="predicted"/>
<gene>
    <name evidence="1" type="ORF">GCM10011494_02810</name>
</gene>
<reference evidence="1" key="2">
    <citation type="submission" date="2020-09" db="EMBL/GenBank/DDBJ databases">
        <authorList>
            <person name="Sun Q."/>
            <person name="Zhou Y."/>
        </authorList>
    </citation>
    <scope>NUCLEOTIDE SEQUENCE</scope>
    <source>
        <strain evidence="1">CGMCC 1.15095</strain>
    </source>
</reference>
<dbReference type="Gene3D" id="3.40.50.2020">
    <property type="match status" value="1"/>
</dbReference>
<comment type="caution">
    <text evidence="1">The sequence shown here is derived from an EMBL/GenBank/DDBJ whole genome shotgun (WGS) entry which is preliminary data.</text>
</comment>
<dbReference type="AlphaFoldDB" id="A0A916X3Z8"/>
<evidence type="ECO:0000313" key="2">
    <source>
        <dbReference type="Proteomes" id="UP000608154"/>
    </source>
</evidence>
<reference evidence="1" key="1">
    <citation type="journal article" date="2014" name="Int. J. Syst. Evol. Microbiol.">
        <title>Complete genome sequence of Corynebacterium casei LMG S-19264T (=DSM 44701T), isolated from a smear-ripened cheese.</title>
        <authorList>
            <consortium name="US DOE Joint Genome Institute (JGI-PGF)"/>
            <person name="Walter F."/>
            <person name="Albersmeier A."/>
            <person name="Kalinowski J."/>
            <person name="Ruckert C."/>
        </authorList>
    </citation>
    <scope>NUCLEOTIDE SEQUENCE</scope>
    <source>
        <strain evidence="1">CGMCC 1.15095</strain>
    </source>
</reference>
<organism evidence="1 2">
    <name type="scientific">Novosphingobium endophyticum</name>
    <dbReference type="NCBI Taxonomy" id="1955250"/>
    <lineage>
        <taxon>Bacteria</taxon>
        <taxon>Pseudomonadati</taxon>
        <taxon>Pseudomonadota</taxon>
        <taxon>Alphaproteobacteria</taxon>
        <taxon>Sphingomonadales</taxon>
        <taxon>Sphingomonadaceae</taxon>
        <taxon>Novosphingobium</taxon>
    </lineage>
</organism>
<dbReference type="RefSeq" id="WP_188767474.1">
    <property type="nucleotide sequence ID" value="NZ_BMHK01000001.1"/>
</dbReference>
<evidence type="ECO:0000313" key="1">
    <source>
        <dbReference type="EMBL" id="GGB87904.1"/>
    </source>
</evidence>
<dbReference type="InterPro" id="IPR029057">
    <property type="entry name" value="PRTase-like"/>
</dbReference>
<sequence>MNLHGIVYYRGKKTDAWDDQWRGEDYSARNLVKGLKGLTFNGSSTVTVGSTSYSISDTVEGRANALTVASIVIAGKIYGAGYKEVAIVPVPSSSHTDPSGMFVGRRIADAIQSLTDGKYTSSPVLYFHEAMPKSAGGGTRNPYLIQANLRFDGGQSLPASAVLIDDVCTTGAHLKAAQRFLSALGLQVADSFVVGRTARERPNSMFKVDIEEIDTSPGLFG</sequence>
<accession>A0A916X3Z8</accession>
<name>A0A916X3Z8_9SPHN</name>
<dbReference type="SUPFAM" id="SSF53271">
    <property type="entry name" value="PRTase-like"/>
    <property type="match status" value="1"/>
</dbReference>
<dbReference type="CDD" id="cd06223">
    <property type="entry name" value="PRTases_typeI"/>
    <property type="match status" value="1"/>
</dbReference>
<protein>
    <recommendedName>
        <fullName evidence="3">Phosphoribosyltransferase</fullName>
    </recommendedName>
</protein>
<evidence type="ECO:0008006" key="3">
    <source>
        <dbReference type="Google" id="ProtNLM"/>
    </source>
</evidence>
<dbReference type="InterPro" id="IPR000836">
    <property type="entry name" value="PRTase_dom"/>
</dbReference>
<dbReference type="Proteomes" id="UP000608154">
    <property type="component" value="Unassembled WGS sequence"/>
</dbReference>
<keyword evidence="2" id="KW-1185">Reference proteome</keyword>